<dbReference type="CDD" id="cd00038">
    <property type="entry name" value="CAP_ED"/>
    <property type="match status" value="1"/>
</dbReference>
<dbReference type="Pfam" id="PF00027">
    <property type="entry name" value="cNMP_binding"/>
    <property type="match status" value="1"/>
</dbReference>
<dbReference type="SMART" id="SM00100">
    <property type="entry name" value="cNMP"/>
    <property type="match status" value="1"/>
</dbReference>
<gene>
    <name evidence="2" type="ORF">AUC71_10075</name>
</gene>
<dbReference type="RefSeq" id="WP_069623442.1">
    <property type="nucleotide sequence ID" value="NZ_LPWD01000120.1"/>
</dbReference>
<accession>A0A1E3WCW2</accession>
<dbReference type="EMBL" id="LPWD01000120">
    <property type="protein sequence ID" value="ODS03372.1"/>
    <property type="molecule type" value="Genomic_DNA"/>
</dbReference>
<dbReference type="InterPro" id="IPR018490">
    <property type="entry name" value="cNMP-bd_dom_sf"/>
</dbReference>
<dbReference type="SUPFAM" id="SSF51206">
    <property type="entry name" value="cAMP-binding domain-like"/>
    <property type="match status" value="1"/>
</dbReference>
<dbReference type="Gene3D" id="2.60.120.10">
    <property type="entry name" value="Jelly Rolls"/>
    <property type="match status" value="1"/>
</dbReference>
<name>A0A1E3WCW2_9HYPH</name>
<protein>
    <submittedName>
        <fullName evidence="2">3',5'-cyclic-nucleotide phosphodiesterase</fullName>
    </submittedName>
</protein>
<dbReference type="InterPro" id="IPR000595">
    <property type="entry name" value="cNMP-bd_dom"/>
</dbReference>
<dbReference type="AlphaFoldDB" id="A0A1E3WCW2"/>
<organism evidence="2 3">
    <name type="scientific">Methyloceanibacter marginalis</name>
    <dbReference type="NCBI Taxonomy" id="1774971"/>
    <lineage>
        <taxon>Bacteria</taxon>
        <taxon>Pseudomonadati</taxon>
        <taxon>Pseudomonadota</taxon>
        <taxon>Alphaproteobacteria</taxon>
        <taxon>Hyphomicrobiales</taxon>
        <taxon>Hyphomicrobiaceae</taxon>
        <taxon>Methyloceanibacter</taxon>
    </lineage>
</organism>
<comment type="caution">
    <text evidence="2">The sequence shown here is derived from an EMBL/GenBank/DDBJ whole genome shotgun (WGS) entry which is preliminary data.</text>
</comment>
<reference evidence="2 3" key="1">
    <citation type="journal article" date="2016" name="Environ. Microbiol.">
        <title>New Methyloceanibacter diversity from North Sea sediments includes methanotroph containing solely the soluble methane monooxygenase.</title>
        <authorList>
            <person name="Vekeman B."/>
            <person name="Kerckhof F.M."/>
            <person name="Cremers G."/>
            <person name="de Vos P."/>
            <person name="Vandamme P."/>
            <person name="Boon N."/>
            <person name="Op den Camp H.J."/>
            <person name="Heylen K."/>
        </authorList>
    </citation>
    <scope>NUCLEOTIDE SEQUENCE [LARGE SCALE GENOMIC DNA]</scope>
    <source>
        <strain evidence="2 3">R-67177</strain>
    </source>
</reference>
<feature type="domain" description="Cyclic nucleotide-binding" evidence="1">
    <location>
        <begin position="1"/>
        <end position="86"/>
    </location>
</feature>
<keyword evidence="3" id="KW-1185">Reference proteome</keyword>
<evidence type="ECO:0000313" key="2">
    <source>
        <dbReference type="EMBL" id="ODS03372.1"/>
    </source>
</evidence>
<dbReference type="PROSITE" id="PS50042">
    <property type="entry name" value="CNMP_BINDING_3"/>
    <property type="match status" value="1"/>
</dbReference>
<dbReference type="Proteomes" id="UP000095042">
    <property type="component" value="Unassembled WGS sequence"/>
</dbReference>
<proteinExistence type="predicted"/>
<sequence>MGSILDMCRDAPLVKLAAGSVLLPEGETSGHLYVLKSGSIEVLRGETQVAVVEEPGAVFGEMSVLLNRPHTATVRALTPIEVHAFDDAGSFLRSNPEIAFHVGRLLAGRLNAATTYLADLKRQFEHQSNHLGMVGEVLDVLIHQQDEDFSLGSEREADPRL</sequence>
<evidence type="ECO:0000259" key="1">
    <source>
        <dbReference type="PROSITE" id="PS50042"/>
    </source>
</evidence>
<dbReference type="InterPro" id="IPR014710">
    <property type="entry name" value="RmlC-like_jellyroll"/>
</dbReference>
<evidence type="ECO:0000313" key="3">
    <source>
        <dbReference type="Proteomes" id="UP000095042"/>
    </source>
</evidence>
<dbReference type="OrthoDB" id="192231at2"/>